<dbReference type="GO" id="GO:0016616">
    <property type="term" value="F:oxidoreductase activity, acting on the CH-OH group of donors, NAD or NADP as acceptor"/>
    <property type="evidence" value="ECO:0007669"/>
    <property type="project" value="TreeGrafter"/>
</dbReference>
<dbReference type="InterPro" id="IPR013131">
    <property type="entry name" value="Mannitol_DH_N"/>
</dbReference>
<evidence type="ECO:0000259" key="3">
    <source>
        <dbReference type="Pfam" id="PF08125"/>
    </source>
</evidence>
<sequence>MAQLPAGVARPEYDRGQACGIVHFGIGAFTRAHQAAYTDACLAAGQKGWVIAGVSMRSASVADQLNPQDGLYTLTVRAAGQDDTRVIGAVGQVLVAGRDHADIAARIASPDCQIVTFTVTEKGYCRAPDGSLDMARAEEGFYPILCEALAARRDRGVAGLSLLSCDNLSGNGRQPNRLMLEWIDARTPDLRDWFMQNCSTPDSMVDRIVPASSDEDLDALEGRLGLRDEGAVFTEGFSQWVVEDDFAGPRPAWHDHGAQIVPDVTPYEAAKLRMLNGAHSLLAYAGLDHGYSFVHQAMADPELRSLVQQLMTSEAAPTIDAGEGQDLAAYAAELVRRFDNPALNHRLIQIAMDGSQKIGQRWLDTLAIQQARGHSCDAILTGLAHWLHHVSGDVRPVEDPQAETLRGVWRQAGAGGVVLAMFGKGGPIASDWTPTQADIAAIDGRLQSLR</sequence>
<feature type="domain" description="Mannitol dehydrogenase C-terminal" evidence="3">
    <location>
        <begin position="263"/>
        <end position="407"/>
    </location>
</feature>
<dbReference type="KEGG" id="cman:A9D14_15890"/>
<keyword evidence="1" id="KW-0560">Oxidoreductase</keyword>
<dbReference type="InterPro" id="IPR013118">
    <property type="entry name" value="Mannitol_DH_C"/>
</dbReference>
<dbReference type="Pfam" id="PF08125">
    <property type="entry name" value="Mannitol_dh_C"/>
    <property type="match status" value="1"/>
</dbReference>
<keyword evidence="5" id="KW-1185">Reference proteome</keyword>
<dbReference type="Proteomes" id="UP000195807">
    <property type="component" value="Plasmid pCME4A9I"/>
</dbReference>
<dbReference type="SUPFAM" id="SSF48179">
    <property type="entry name" value="6-phosphogluconate dehydrogenase C-terminal domain-like"/>
    <property type="match status" value="1"/>
</dbReference>
<evidence type="ECO:0000256" key="1">
    <source>
        <dbReference type="ARBA" id="ARBA00023002"/>
    </source>
</evidence>
<dbReference type="PANTHER" id="PTHR43362:SF1">
    <property type="entry name" value="MANNITOL DEHYDROGENASE 2-RELATED"/>
    <property type="match status" value="1"/>
</dbReference>
<evidence type="ECO:0000259" key="2">
    <source>
        <dbReference type="Pfam" id="PF01232"/>
    </source>
</evidence>
<dbReference type="OrthoDB" id="271711at2"/>
<dbReference type="InterPro" id="IPR050988">
    <property type="entry name" value="Mannitol_DH/Oxidoreductase"/>
</dbReference>
<dbReference type="InterPro" id="IPR008927">
    <property type="entry name" value="6-PGluconate_DH-like_C_sf"/>
</dbReference>
<evidence type="ECO:0000313" key="4">
    <source>
        <dbReference type="EMBL" id="ARU18146.1"/>
    </source>
</evidence>
<dbReference type="EMBL" id="CP019603">
    <property type="protein sequence ID" value="ARU18146.1"/>
    <property type="molecule type" value="Genomic_DNA"/>
</dbReference>
<proteinExistence type="predicted"/>
<dbReference type="InterPro" id="IPR013328">
    <property type="entry name" value="6PGD_dom2"/>
</dbReference>
<dbReference type="Gene3D" id="1.10.1040.10">
    <property type="entry name" value="N-(1-d-carboxylethyl)-l-norvaline Dehydrogenase, domain 2"/>
    <property type="match status" value="1"/>
</dbReference>
<dbReference type="Pfam" id="PF01232">
    <property type="entry name" value="Mannitol_dh"/>
    <property type="match status" value="1"/>
</dbReference>
<name>A0A1Z1FHE2_9SPHN</name>
<dbReference type="PANTHER" id="PTHR43362">
    <property type="entry name" value="MANNITOL DEHYDROGENASE DSF1-RELATED"/>
    <property type="match status" value="1"/>
</dbReference>
<gene>
    <name evidence="4" type="ORF">A9D14_15890</name>
</gene>
<reference evidence="4 5" key="1">
    <citation type="submission" date="2017-01" db="EMBL/GenBank/DDBJ databases">
        <title>Complete genome sequence of esterase-producing bacterium Croceicoccus marinus E4A9.</title>
        <authorList>
            <person name="Wu Y.-H."/>
            <person name="Cheng H."/>
            <person name="Xu L."/>
            <person name="Huo Y.-Y."/>
            <person name="Wang C.-S."/>
            <person name="Xu X.-W."/>
        </authorList>
    </citation>
    <scope>NUCLEOTIDE SEQUENCE [LARGE SCALE GENOMIC DNA]</scope>
    <source>
        <strain evidence="4 5">E4A9</strain>
        <plasmid evidence="5">Plasmid pcme4a9i</plasmid>
    </source>
</reference>
<dbReference type="SUPFAM" id="SSF51735">
    <property type="entry name" value="NAD(P)-binding Rossmann-fold domains"/>
    <property type="match status" value="1"/>
</dbReference>
<protein>
    <submittedName>
        <fullName evidence="4">Mannitol dehydrogenase</fullName>
    </submittedName>
</protein>
<geneLocation type="plasmid" evidence="5">
    <name>pcme4a9i</name>
</geneLocation>
<feature type="domain" description="Mannitol dehydrogenase N-terminal" evidence="2">
    <location>
        <begin position="20"/>
        <end position="254"/>
    </location>
</feature>
<evidence type="ECO:0000313" key="5">
    <source>
        <dbReference type="Proteomes" id="UP000195807"/>
    </source>
</evidence>
<keyword evidence="4" id="KW-0614">Plasmid</keyword>
<dbReference type="STRING" id="450378.GCA_001661675_03193"/>
<dbReference type="PRINTS" id="PR00084">
    <property type="entry name" value="MTLDHDRGNASE"/>
</dbReference>
<dbReference type="AlphaFoldDB" id="A0A1Z1FHE2"/>
<dbReference type="InterPro" id="IPR036291">
    <property type="entry name" value="NAD(P)-bd_dom_sf"/>
</dbReference>
<accession>A0A1Z1FHE2</accession>
<dbReference type="InterPro" id="IPR000669">
    <property type="entry name" value="Mannitol_DH"/>
</dbReference>
<dbReference type="Gene3D" id="3.40.50.720">
    <property type="entry name" value="NAD(P)-binding Rossmann-like Domain"/>
    <property type="match status" value="1"/>
</dbReference>
<organism evidence="4 5">
    <name type="scientific">Croceicoccus marinus</name>
    <dbReference type="NCBI Taxonomy" id="450378"/>
    <lineage>
        <taxon>Bacteria</taxon>
        <taxon>Pseudomonadati</taxon>
        <taxon>Pseudomonadota</taxon>
        <taxon>Alphaproteobacteria</taxon>
        <taxon>Sphingomonadales</taxon>
        <taxon>Erythrobacteraceae</taxon>
        <taxon>Croceicoccus</taxon>
    </lineage>
</organism>